<dbReference type="EMBL" id="CP003423">
    <property type="protein sequence ID" value="AFH42535.1"/>
    <property type="molecule type" value="Genomic_DNA"/>
</dbReference>
<dbReference type="KEGG" id="ffo:FFONT_0545"/>
<gene>
    <name evidence="1" type="ordered locus">FFONT_0545</name>
</gene>
<accession>I0A0M8</accession>
<name>I0A0M8_FERFK</name>
<dbReference type="InParanoid" id="I0A0M8"/>
<protein>
    <submittedName>
        <fullName evidence="1">Uncharacterized protein</fullName>
    </submittedName>
</protein>
<sequence length="51" mass="6096">MHLFVFTSYIYGTERAVRDLFSKDKILKIFKNHSALKSWAFGCFYEVPENF</sequence>
<keyword evidence="2" id="KW-1185">Reference proteome</keyword>
<evidence type="ECO:0000313" key="2">
    <source>
        <dbReference type="Proteomes" id="UP000007391"/>
    </source>
</evidence>
<reference evidence="1 2" key="2">
    <citation type="journal article" date="2014" name="Extremophiles">
        <title>Analysis of the complete genome of Fervidococcus fontis confirms the distinct phylogenetic position of the order Fervidicoccales and suggests its environmental function.</title>
        <authorList>
            <person name="Lebedinsky A.V."/>
            <person name="Mardanov A.V."/>
            <person name="Kublanov I.V."/>
            <person name="Gumerov V.M."/>
            <person name="Beletsky A.V."/>
            <person name="Perevalova A.A."/>
            <person name="Bidzhieva S.Kh."/>
            <person name="Bonch-Osmolovskaya E.A."/>
            <person name="Skryabin K.G."/>
            <person name="Ravin N.V."/>
        </authorList>
    </citation>
    <scope>NUCLEOTIDE SEQUENCE [LARGE SCALE GENOMIC DNA]</scope>
    <source>
        <strain evidence="2">DSM 19380 / VKM B-2539 / Kam940</strain>
    </source>
</reference>
<dbReference type="AlphaFoldDB" id="I0A0M8"/>
<dbReference type="HOGENOM" id="CLU_3093950_0_0_2"/>
<dbReference type="STRING" id="1163730.FFONT_0545"/>
<evidence type="ECO:0000313" key="1">
    <source>
        <dbReference type="EMBL" id="AFH42535.1"/>
    </source>
</evidence>
<organism evidence="1 2">
    <name type="scientific">Fervidicoccus fontis (strain DSM 19380 / JCM 18336 / VKM B-2539 / Kam940)</name>
    <dbReference type="NCBI Taxonomy" id="1163730"/>
    <lineage>
        <taxon>Archaea</taxon>
        <taxon>Thermoproteota</taxon>
        <taxon>Thermoprotei</taxon>
        <taxon>Fervidicoccales</taxon>
        <taxon>Fervidicoccaceae</taxon>
        <taxon>Fervidicoccus</taxon>
    </lineage>
</organism>
<dbReference type="Proteomes" id="UP000007391">
    <property type="component" value="Chromosome"/>
</dbReference>
<reference evidence="2" key="1">
    <citation type="submission" date="2012-03" db="EMBL/GenBank/DDBJ databases">
        <title>Fervidicoccus fontis complete genome analysis confirms its distinct phylogenetic position and predicts its environmental function.</title>
        <authorList>
            <person name="Lebedinsky A.V."/>
            <person name="Mardanov A.V."/>
            <person name="Gumerov V.M."/>
            <person name="Beletsky A.V."/>
            <person name="Kublanov I.V."/>
            <person name="Perevalova A.A."/>
            <person name="Bonch-Osmolovskaya E.A."/>
            <person name="Ravin N.V."/>
            <person name="Skryabin K.G."/>
        </authorList>
    </citation>
    <scope>NUCLEOTIDE SEQUENCE [LARGE SCALE GENOMIC DNA]</scope>
    <source>
        <strain evidence="2">DSM 19380 / VKM B-2539 / Kam940</strain>
    </source>
</reference>
<proteinExistence type="predicted"/>